<evidence type="ECO:0000313" key="2">
    <source>
        <dbReference type="EMBL" id="RGB80697.1"/>
    </source>
</evidence>
<gene>
    <name evidence="2" type="ORF">DW070_05260</name>
</gene>
<name>A0A3E2TRB8_9FIRM</name>
<sequence length="60" mass="7065">MQVRFLLSAVCKARSRSIFCFFFYISLITMVEVPEIMIHYPYIRILSRYAIREKVTAGGK</sequence>
<dbReference type="Proteomes" id="UP000260773">
    <property type="component" value="Unassembled WGS sequence"/>
</dbReference>
<feature type="transmembrane region" description="Helical" evidence="1">
    <location>
        <begin position="21"/>
        <end position="42"/>
    </location>
</feature>
<reference evidence="2 3" key="1">
    <citation type="submission" date="2018-08" db="EMBL/GenBank/DDBJ databases">
        <title>A genome reference for cultivated species of the human gut microbiota.</title>
        <authorList>
            <person name="Zou Y."/>
            <person name="Xue W."/>
            <person name="Luo G."/>
        </authorList>
    </citation>
    <scope>NUCLEOTIDE SEQUENCE [LARGE SCALE GENOMIC DNA]</scope>
    <source>
        <strain evidence="2 3">AF45-17</strain>
    </source>
</reference>
<protein>
    <submittedName>
        <fullName evidence="2">Uncharacterized protein</fullName>
    </submittedName>
</protein>
<proteinExistence type="predicted"/>
<evidence type="ECO:0000313" key="3">
    <source>
        <dbReference type="Proteomes" id="UP000260773"/>
    </source>
</evidence>
<keyword evidence="1" id="KW-0812">Transmembrane</keyword>
<dbReference type="AlphaFoldDB" id="A0A3E2TRB8"/>
<evidence type="ECO:0000256" key="1">
    <source>
        <dbReference type="SAM" id="Phobius"/>
    </source>
</evidence>
<organism evidence="2 3">
    <name type="scientific">Coprococcus catus</name>
    <dbReference type="NCBI Taxonomy" id="116085"/>
    <lineage>
        <taxon>Bacteria</taxon>
        <taxon>Bacillati</taxon>
        <taxon>Bacillota</taxon>
        <taxon>Clostridia</taxon>
        <taxon>Lachnospirales</taxon>
        <taxon>Lachnospiraceae</taxon>
        <taxon>Coprococcus</taxon>
    </lineage>
</organism>
<keyword evidence="1" id="KW-1133">Transmembrane helix</keyword>
<keyword evidence="1" id="KW-0472">Membrane</keyword>
<dbReference type="EMBL" id="QVEP01000009">
    <property type="protein sequence ID" value="RGB80697.1"/>
    <property type="molecule type" value="Genomic_DNA"/>
</dbReference>
<accession>A0A3E2TRB8</accession>
<comment type="caution">
    <text evidence="2">The sequence shown here is derived from an EMBL/GenBank/DDBJ whole genome shotgun (WGS) entry which is preliminary data.</text>
</comment>